<dbReference type="Proteomes" id="UP001280581">
    <property type="component" value="Unassembled WGS sequence"/>
</dbReference>
<keyword evidence="6" id="KW-1133">Transmembrane helix</keyword>
<dbReference type="EMBL" id="WVTA01000003">
    <property type="protein sequence ID" value="KAK3215143.1"/>
    <property type="molecule type" value="Genomic_DNA"/>
</dbReference>
<keyword evidence="4" id="KW-0812">Transmembrane</keyword>
<accession>A0AAN6M3M9</accession>
<gene>
    <name evidence="10" type="ORF">GRF29_19g2349505</name>
</gene>
<evidence type="ECO:0000256" key="8">
    <source>
        <dbReference type="ARBA" id="ARBA00023136"/>
    </source>
</evidence>
<evidence type="ECO:0000256" key="1">
    <source>
        <dbReference type="ARBA" id="ARBA00004448"/>
    </source>
</evidence>
<evidence type="ECO:0000256" key="5">
    <source>
        <dbReference type="ARBA" id="ARBA00022792"/>
    </source>
</evidence>
<protein>
    <recommendedName>
        <fullName evidence="9">Mitochondrial pyruvate carrier</fullName>
    </recommendedName>
</protein>
<dbReference type="GO" id="GO:0006850">
    <property type="term" value="P:pyruvate import into mitochondria"/>
    <property type="evidence" value="ECO:0007669"/>
    <property type="project" value="InterPro"/>
</dbReference>
<keyword evidence="11" id="KW-1185">Reference proteome</keyword>
<dbReference type="Pfam" id="PF03650">
    <property type="entry name" value="MPC"/>
    <property type="match status" value="1"/>
</dbReference>
<comment type="caution">
    <text evidence="10">The sequence shown here is derived from an EMBL/GenBank/DDBJ whole genome shotgun (WGS) entry which is preliminary data.</text>
</comment>
<dbReference type="GO" id="GO:0005743">
    <property type="term" value="C:mitochondrial inner membrane"/>
    <property type="evidence" value="ECO:0007669"/>
    <property type="project" value="UniProtKB-SubCell"/>
</dbReference>
<evidence type="ECO:0000256" key="9">
    <source>
        <dbReference type="RuleBase" id="RU363100"/>
    </source>
</evidence>
<evidence type="ECO:0000313" key="10">
    <source>
        <dbReference type="EMBL" id="KAK3215143.1"/>
    </source>
</evidence>
<keyword evidence="7 9" id="KW-0496">Mitochondrion</keyword>
<reference evidence="10 11" key="1">
    <citation type="submission" date="2021-02" db="EMBL/GenBank/DDBJ databases">
        <title>Genome assembly of Pseudopithomyces chartarum.</title>
        <authorList>
            <person name="Jauregui R."/>
            <person name="Singh J."/>
            <person name="Voisey C."/>
        </authorList>
    </citation>
    <scope>NUCLEOTIDE SEQUENCE [LARGE SCALE GENOMIC DNA]</scope>
    <source>
        <strain evidence="10 11">AGR01</strain>
    </source>
</reference>
<sequence>MSFRPGSRIFTAFRPFFRQQRNQTTAAPEQSGFQKLWNSPVVSVAAHATYASLELRLTPATPPWPIRAKRDANTGRRAPIMKWGLVIAGASDLARPASQLSLNTNAALMTTGLIWTRWCFVIRPQNIFLATVNFFLFLTGATQTTRVLMYRRSLKDAENQAKAEGKETKEELKTVAAKVENAVKS</sequence>
<keyword evidence="5 9" id="KW-0999">Mitochondrion inner membrane</keyword>
<dbReference type="InterPro" id="IPR005336">
    <property type="entry name" value="MPC"/>
</dbReference>
<evidence type="ECO:0000256" key="2">
    <source>
        <dbReference type="ARBA" id="ARBA00006416"/>
    </source>
</evidence>
<comment type="function">
    <text evidence="9">Mediates the uptake of pyruvate into mitochondria.</text>
</comment>
<evidence type="ECO:0000313" key="11">
    <source>
        <dbReference type="Proteomes" id="UP001280581"/>
    </source>
</evidence>
<evidence type="ECO:0000256" key="7">
    <source>
        <dbReference type="ARBA" id="ARBA00023128"/>
    </source>
</evidence>
<evidence type="ECO:0000256" key="6">
    <source>
        <dbReference type="ARBA" id="ARBA00022989"/>
    </source>
</evidence>
<keyword evidence="3 9" id="KW-0813">Transport</keyword>
<name>A0AAN6M3M9_9PLEO</name>
<organism evidence="10 11">
    <name type="scientific">Pseudopithomyces chartarum</name>
    <dbReference type="NCBI Taxonomy" id="1892770"/>
    <lineage>
        <taxon>Eukaryota</taxon>
        <taxon>Fungi</taxon>
        <taxon>Dikarya</taxon>
        <taxon>Ascomycota</taxon>
        <taxon>Pezizomycotina</taxon>
        <taxon>Dothideomycetes</taxon>
        <taxon>Pleosporomycetidae</taxon>
        <taxon>Pleosporales</taxon>
        <taxon>Massarineae</taxon>
        <taxon>Didymosphaeriaceae</taxon>
        <taxon>Pseudopithomyces</taxon>
    </lineage>
</organism>
<evidence type="ECO:0000256" key="4">
    <source>
        <dbReference type="ARBA" id="ARBA00022692"/>
    </source>
</evidence>
<dbReference type="AlphaFoldDB" id="A0AAN6M3M9"/>
<comment type="similarity">
    <text evidence="2 9">Belongs to the mitochondrial pyruvate carrier (MPC) (TC 2.A.105) family.</text>
</comment>
<comment type="subcellular location">
    <subcellularLocation>
        <location evidence="1 9">Mitochondrion inner membrane</location>
        <topology evidence="1 9">Multi-pass membrane protein</topology>
    </subcellularLocation>
</comment>
<proteinExistence type="inferred from homology"/>
<evidence type="ECO:0000256" key="3">
    <source>
        <dbReference type="ARBA" id="ARBA00022448"/>
    </source>
</evidence>
<keyword evidence="8" id="KW-0472">Membrane</keyword>